<reference evidence="7 8" key="1">
    <citation type="submission" date="2021-01" db="EMBL/GenBank/DDBJ databases">
        <title>Piscinibacter sp. Jin2 Genome sequencing and assembly.</title>
        <authorList>
            <person name="Kim I."/>
        </authorList>
    </citation>
    <scope>NUCLEOTIDE SEQUENCE [LARGE SCALE GENOMIC DNA]</scope>
    <source>
        <strain evidence="7 8">Jin2</strain>
    </source>
</reference>
<feature type="region of interest" description="Disordered" evidence="6">
    <location>
        <begin position="93"/>
        <end position="116"/>
    </location>
</feature>
<dbReference type="GO" id="GO:0016020">
    <property type="term" value="C:membrane"/>
    <property type="evidence" value="ECO:0007669"/>
    <property type="project" value="InterPro"/>
</dbReference>
<dbReference type="RefSeq" id="WP_201824771.1">
    <property type="nucleotide sequence ID" value="NZ_JAERRA010000001.1"/>
</dbReference>
<evidence type="ECO:0000313" key="7">
    <source>
        <dbReference type="EMBL" id="MBL0719465.1"/>
    </source>
</evidence>
<name>A0A9X0XH66_9BURK</name>
<evidence type="ECO:0000313" key="8">
    <source>
        <dbReference type="Proteomes" id="UP000643207"/>
    </source>
</evidence>
<keyword evidence="3" id="KW-0812">Transmembrane</keyword>
<sequence length="116" mass="12507">MDLSSMPSALLGFALTVLAIPLLLWLLKRSPLGAQLGATAARAWPVPARLISRLPVGPQQQVLTLEVGQGEERRWLIVGVTPQGMQTLHTLSRPPAEAVAPPPPPKAPVIRLHPRR</sequence>
<evidence type="ECO:0000256" key="4">
    <source>
        <dbReference type="ARBA" id="ARBA00022989"/>
    </source>
</evidence>
<organism evidence="7 8">
    <name type="scientific">Aquariibacter lacus</name>
    <dbReference type="NCBI Taxonomy" id="2801332"/>
    <lineage>
        <taxon>Bacteria</taxon>
        <taxon>Pseudomonadati</taxon>
        <taxon>Pseudomonadota</taxon>
        <taxon>Betaproteobacteria</taxon>
        <taxon>Burkholderiales</taxon>
        <taxon>Sphaerotilaceae</taxon>
        <taxon>Aquariibacter</taxon>
    </lineage>
</organism>
<proteinExistence type="predicted"/>
<evidence type="ECO:0000256" key="6">
    <source>
        <dbReference type="SAM" id="MobiDB-lite"/>
    </source>
</evidence>
<accession>A0A9X0XH66</accession>
<protein>
    <submittedName>
        <fullName evidence="7">Flagellar biosynthetic protein FliO</fullName>
    </submittedName>
</protein>
<keyword evidence="4" id="KW-1133">Transmembrane helix</keyword>
<keyword evidence="7" id="KW-0969">Cilium</keyword>
<dbReference type="InterPro" id="IPR022781">
    <property type="entry name" value="Flagellar_biosynth_FliO"/>
</dbReference>
<comment type="caution">
    <text evidence="7">The sequence shown here is derived from an EMBL/GenBank/DDBJ whole genome shotgun (WGS) entry which is preliminary data.</text>
</comment>
<dbReference type="GO" id="GO:0044781">
    <property type="term" value="P:bacterial-type flagellum organization"/>
    <property type="evidence" value="ECO:0007669"/>
    <property type="project" value="InterPro"/>
</dbReference>
<evidence type="ECO:0000256" key="1">
    <source>
        <dbReference type="ARBA" id="ARBA00004236"/>
    </source>
</evidence>
<gene>
    <name evidence="7" type="ORF">JI742_06130</name>
</gene>
<dbReference type="Proteomes" id="UP000643207">
    <property type="component" value="Unassembled WGS sequence"/>
</dbReference>
<keyword evidence="7" id="KW-0966">Cell projection</keyword>
<keyword evidence="7" id="KW-0282">Flagellum</keyword>
<evidence type="ECO:0000256" key="3">
    <source>
        <dbReference type="ARBA" id="ARBA00022692"/>
    </source>
</evidence>
<keyword evidence="5" id="KW-0472">Membrane</keyword>
<evidence type="ECO:0000256" key="2">
    <source>
        <dbReference type="ARBA" id="ARBA00022475"/>
    </source>
</evidence>
<evidence type="ECO:0000256" key="5">
    <source>
        <dbReference type="ARBA" id="ARBA00023136"/>
    </source>
</evidence>
<keyword evidence="2" id="KW-1003">Cell membrane</keyword>
<keyword evidence="8" id="KW-1185">Reference proteome</keyword>
<comment type="subcellular location">
    <subcellularLocation>
        <location evidence="1">Cell membrane</location>
    </subcellularLocation>
</comment>
<dbReference type="AlphaFoldDB" id="A0A9X0XH66"/>
<dbReference type="Pfam" id="PF04347">
    <property type="entry name" value="FliO"/>
    <property type="match status" value="1"/>
</dbReference>
<dbReference type="EMBL" id="JAERRA010000001">
    <property type="protein sequence ID" value="MBL0719465.1"/>
    <property type="molecule type" value="Genomic_DNA"/>
</dbReference>